<dbReference type="Gene3D" id="3.90.20.20">
    <property type="match status" value="1"/>
</dbReference>
<dbReference type="GO" id="GO:0000774">
    <property type="term" value="F:adenyl-nucleotide exchange factor activity"/>
    <property type="evidence" value="ECO:0007669"/>
    <property type="project" value="InterPro"/>
</dbReference>
<dbReference type="GO" id="GO:0051082">
    <property type="term" value="F:unfolded protein binding"/>
    <property type="evidence" value="ECO:0007669"/>
    <property type="project" value="TreeGrafter"/>
</dbReference>
<feature type="domain" description="PPIase FKBP-type" evidence="8">
    <location>
        <begin position="5"/>
        <end position="77"/>
    </location>
</feature>
<comment type="catalytic activity">
    <reaction evidence="1">
        <text>[protein]-peptidylproline (omega=180) = [protein]-peptidylproline (omega=0)</text>
        <dbReference type="Rhea" id="RHEA:16237"/>
        <dbReference type="Rhea" id="RHEA-COMP:10747"/>
        <dbReference type="Rhea" id="RHEA-COMP:10748"/>
        <dbReference type="ChEBI" id="CHEBI:83833"/>
        <dbReference type="ChEBI" id="CHEBI:83834"/>
        <dbReference type="EC" id="5.2.1.8"/>
    </reaction>
</comment>
<dbReference type="InterPro" id="IPR000740">
    <property type="entry name" value="GrpE"/>
</dbReference>
<dbReference type="InterPro" id="IPR001179">
    <property type="entry name" value="PPIase_FKBP_dom"/>
</dbReference>
<name>A0A3B0PSU0_9BACT</name>
<dbReference type="KEGG" id="medw:NCTC10132_01053"/>
<dbReference type="PANTHER" id="PTHR21237">
    <property type="entry name" value="GRPE PROTEIN"/>
    <property type="match status" value="1"/>
</dbReference>
<dbReference type="OrthoDB" id="9812586at2"/>
<sequence>MDKIKLKNLDQLKGNFQLSVDNQVIEEYSKEMQITIGNNEYLPGFDDYLLGRKVKEDFEVKFFFPKNYELESFAGKKAIVKIDNIQVSSQELNNSKELEELKNKVLMLESKLSLKELEIHQMSEAFKQKANEFASKTQEKIDQISNEYKEKLDNEKANIKKYALQSFAEGFAIPFNNFLSAINVGQNSSNQEVQNYCFGFNIVSKQFETLLNENGIELINPELNSEFNPETQEVVDFKEDQDSNNKILKIVRLGFSLNGRVISPASVVLSKKI</sequence>
<comment type="subcellular location">
    <subcellularLocation>
        <location evidence="6">Cytoplasm</location>
    </subcellularLocation>
</comment>
<keyword evidence="10" id="KW-1185">Reference proteome</keyword>
<dbReference type="Gene3D" id="3.10.50.40">
    <property type="match status" value="1"/>
</dbReference>
<dbReference type="SUPFAM" id="SSF58014">
    <property type="entry name" value="Coiled-coil domain of nucleotide exchange factor GrpE"/>
    <property type="match status" value="1"/>
</dbReference>
<evidence type="ECO:0000256" key="7">
    <source>
        <dbReference type="SAM" id="Coils"/>
    </source>
</evidence>
<dbReference type="GO" id="GO:0003755">
    <property type="term" value="F:peptidyl-prolyl cis-trans isomerase activity"/>
    <property type="evidence" value="ECO:0007669"/>
    <property type="project" value="UniProtKB-KW"/>
</dbReference>
<dbReference type="EMBL" id="LS991951">
    <property type="protein sequence ID" value="SYV97685.1"/>
    <property type="molecule type" value="Genomic_DNA"/>
</dbReference>
<reference evidence="10" key="1">
    <citation type="submission" date="2018-06" db="EMBL/GenBank/DDBJ databases">
        <authorList>
            <consortium name="Pathogen Informatics"/>
        </authorList>
    </citation>
    <scope>NUCLEOTIDE SEQUENCE [LARGE SCALE GENOMIC DNA]</scope>
    <source>
        <strain evidence="10">NCTC10132</strain>
    </source>
</reference>
<keyword evidence="4 6" id="KW-0143">Chaperone</keyword>
<dbReference type="GO" id="GO:0042803">
    <property type="term" value="F:protein homodimerization activity"/>
    <property type="evidence" value="ECO:0007669"/>
    <property type="project" value="InterPro"/>
</dbReference>
<dbReference type="Gene3D" id="2.30.22.10">
    <property type="entry name" value="Head domain of nucleotide exchange factor GrpE"/>
    <property type="match status" value="1"/>
</dbReference>
<dbReference type="GO" id="GO:0006457">
    <property type="term" value="P:protein folding"/>
    <property type="evidence" value="ECO:0007669"/>
    <property type="project" value="InterPro"/>
</dbReference>
<evidence type="ECO:0000256" key="1">
    <source>
        <dbReference type="ARBA" id="ARBA00000971"/>
    </source>
</evidence>
<dbReference type="Pfam" id="PF01025">
    <property type="entry name" value="GrpE"/>
    <property type="match status" value="1"/>
</dbReference>
<dbReference type="InterPro" id="IPR009012">
    <property type="entry name" value="GrpE_head"/>
</dbReference>
<keyword evidence="5" id="KW-0413">Isomerase</keyword>
<dbReference type="InterPro" id="IPR046357">
    <property type="entry name" value="PPIase_dom_sf"/>
</dbReference>
<dbReference type="Proteomes" id="UP000257559">
    <property type="component" value="Chromosome"/>
</dbReference>
<evidence type="ECO:0000313" key="10">
    <source>
        <dbReference type="Proteomes" id="UP000257559"/>
    </source>
</evidence>
<evidence type="ECO:0000313" key="9">
    <source>
        <dbReference type="EMBL" id="SYV97685.1"/>
    </source>
</evidence>
<proteinExistence type="inferred from homology"/>
<comment type="similarity">
    <text evidence="2 6">Belongs to the GrpE family.</text>
</comment>
<keyword evidence="7" id="KW-0175">Coiled coil</keyword>
<dbReference type="PANTHER" id="PTHR21237:SF23">
    <property type="entry name" value="GRPE PROTEIN HOMOLOG, MITOCHONDRIAL"/>
    <property type="match status" value="1"/>
</dbReference>
<dbReference type="RefSeq" id="WP_117275575.1">
    <property type="nucleotide sequence ID" value="NZ_LS991951.1"/>
</dbReference>
<evidence type="ECO:0000256" key="6">
    <source>
        <dbReference type="HAMAP-Rule" id="MF_01151"/>
    </source>
</evidence>
<keyword evidence="3" id="KW-0697">Rotamase</keyword>
<evidence type="ECO:0000256" key="5">
    <source>
        <dbReference type="ARBA" id="ARBA00023235"/>
    </source>
</evidence>
<organism evidence="9 10">
    <name type="scientific">Mycoplasmopsis edwardii</name>
    <dbReference type="NCBI Taxonomy" id="53558"/>
    <lineage>
        <taxon>Bacteria</taxon>
        <taxon>Bacillati</taxon>
        <taxon>Mycoplasmatota</taxon>
        <taxon>Mycoplasmoidales</taxon>
        <taxon>Metamycoplasmataceae</taxon>
        <taxon>Mycoplasmopsis</taxon>
    </lineage>
</organism>
<gene>
    <name evidence="9" type="primary">MCYN0297</name>
    <name evidence="6" type="synonym">grpE</name>
    <name evidence="9" type="ORF">NCTC10132_01053</name>
</gene>
<comment type="subunit">
    <text evidence="6">Homodimer.</text>
</comment>
<evidence type="ECO:0000259" key="8">
    <source>
        <dbReference type="Pfam" id="PF00254"/>
    </source>
</evidence>
<evidence type="ECO:0000256" key="4">
    <source>
        <dbReference type="ARBA" id="ARBA00023186"/>
    </source>
</evidence>
<dbReference type="SUPFAM" id="SSF54534">
    <property type="entry name" value="FKBP-like"/>
    <property type="match status" value="1"/>
</dbReference>
<feature type="coiled-coil region" evidence="7">
    <location>
        <begin position="98"/>
        <end position="165"/>
    </location>
</feature>
<dbReference type="GO" id="GO:0051087">
    <property type="term" value="F:protein-folding chaperone binding"/>
    <property type="evidence" value="ECO:0007669"/>
    <property type="project" value="InterPro"/>
</dbReference>
<evidence type="ECO:0000256" key="2">
    <source>
        <dbReference type="ARBA" id="ARBA00009054"/>
    </source>
</evidence>
<dbReference type="GO" id="GO:0005737">
    <property type="term" value="C:cytoplasm"/>
    <property type="evidence" value="ECO:0007669"/>
    <property type="project" value="UniProtKB-SubCell"/>
</dbReference>
<evidence type="ECO:0000256" key="3">
    <source>
        <dbReference type="ARBA" id="ARBA00023110"/>
    </source>
</evidence>
<dbReference type="SUPFAM" id="SSF51064">
    <property type="entry name" value="Head domain of nucleotide exchange factor GrpE"/>
    <property type="match status" value="1"/>
</dbReference>
<dbReference type="AlphaFoldDB" id="A0A3B0PSU0"/>
<dbReference type="Pfam" id="PF00254">
    <property type="entry name" value="FKBP_C"/>
    <property type="match status" value="1"/>
</dbReference>
<dbReference type="InterPro" id="IPR013805">
    <property type="entry name" value="GrpE_CC"/>
</dbReference>
<keyword evidence="6" id="KW-0963">Cytoplasm</keyword>
<keyword evidence="6" id="KW-0346">Stress response</keyword>
<accession>A0A3B0PSU0</accession>
<comment type="function">
    <text evidence="6">Participates actively in the response to hyperosmotic and heat shock by preventing the aggregation of stress-denatured proteins, in association with DnaK and GrpE. It is the nucleotide exchange factor for DnaK and may function as a thermosensor. Unfolded proteins bind initially to DnaJ; upon interaction with the DnaJ-bound protein, DnaK hydrolyzes its bound ATP, resulting in the formation of a stable complex. GrpE releases ADP from DnaK; ATP binding to DnaK triggers the release of the substrate protein, thus completing the reaction cycle. Several rounds of ATP-dependent interactions between DnaJ, DnaK and GrpE are required for fully efficient folding.</text>
</comment>
<protein>
    <recommendedName>
        <fullName evidence="6">Protein GrpE</fullName>
    </recommendedName>
    <alternativeName>
        <fullName evidence="6">HSP-70 cofactor</fullName>
    </alternativeName>
</protein>
<dbReference type="HAMAP" id="MF_01151">
    <property type="entry name" value="GrpE"/>
    <property type="match status" value="1"/>
</dbReference>